<feature type="region of interest" description="Disordered" evidence="1">
    <location>
        <begin position="1385"/>
        <end position="1433"/>
    </location>
</feature>
<proteinExistence type="predicted"/>
<protein>
    <submittedName>
        <fullName evidence="2">Uncharacterized protein</fullName>
    </submittedName>
</protein>
<dbReference type="HOGENOM" id="CLU_252308_0_0_1"/>
<reference evidence="2 3" key="1">
    <citation type="submission" date="2014-02" db="EMBL/GenBank/DDBJ databases">
        <title>The genome sequence of Colletotrichum fioriniae PJ7.</title>
        <authorList>
            <person name="Baroncelli R."/>
            <person name="Thon M.R."/>
        </authorList>
    </citation>
    <scope>NUCLEOTIDE SEQUENCE [LARGE SCALE GENOMIC DNA]</scope>
    <source>
        <strain evidence="2 3">PJ7</strain>
    </source>
</reference>
<accession>A0A010QDJ2</accession>
<sequence>MAAASPDKNLTHETVYDEEWWVKNTREHPDSPITLPLSPSPQPASSGDSNNTTSSTHTNTSNISIPATAIHTHDTTAAAITSLRPPGNPHAPLFLGAPPVKPANKGQWAYVEYVPAWTDPLWKDGDSRVQDEKNPAYVLRKRDWTKRIRPAQLPQDRAQNPSAFALRYGVYPDRLDGRSRLTPTRGAFRKFKYDGVEVPGVTADVVIKQAEGFAKTAGLAGVDGLLEVYSGMRGGRGNENERFVLRALEGMRDDEDWQMMMFRGMTSHELIEEGMMSMRNGNACDLQNGLHKYLTRDKWVESTWRGSDAEKPRLVYQSGQVKGEWDPRTNDYLWDKMQPALLLASRILDHLDKNDPFWRRLHDVLNRQTIGEPCDYRTPEMRRKNPAVKFTLQDYDDGGQNAIVDDETRKGMFDVHFEVLHVLQTRMRFMLYSGNKGEDSGTAGVTCVSGSSIDVYIAADALWPLVVPGYSEDERLLQGFFLASTIIHEIAHAINYAHHLVLLPPACFQVENWKSTPERTKKAAEIGSKLFAKFTESNCEPFFEDEPQAELGFCSENRLFGGVHWNITSLEMSQLFFLPAAMAMERWPRPKGDCGRLSVEKLQQSPDKLVLDYIPMLPDQYFYPTRVAHIVRLFTEAFWGVEVNKYGPAALRFGGLDPVKLPIIWPRIQLSAALKGVLAPRGNQALDLLPRTDSVEMLDAGPMLQRFLHQAAMEFLRPHVARYRWERDHTHFVNSRNCEMIVHMSHLAIIVIETRIASNLRQVTEDVDNRIRSMAWLSNWKKAKSREWGVKLEDILQQTRDALDDEPCLLPYQSVHPFQDEDLFWQNIPELGTKAGKRAAEVLRRIYEMIIFEIGCFQQLFIDIYHLDEAEVEAFEATDAPKDLAYRLSSTTKLGMAALIQATGLAADYGGTGFIPVVNMAVFHDFVGKFTNTRAQLEEMRPWAENLSEINPANFNLLQPLIPRLKISRRPATARMVKVVQKELGMVPVETLVVIEKFLSFVKTTVKAAGQVKIDVARDWEMDLDEVVTEFEKRDKLDQPGLVEDVTDNEDPEDGLANNDPLTEIIRKRKPKNPWNGTNHPPKRLKRPRITAPQLVPQPLTHPTPFSKYSPPRHRFGDPTKASRFSRRNKINPVPDPMSKIPNVFANIPDITFPLSQSPSGFAGYGSGGQQQPSPKLPTHASVFGRPGVQIAEGPEPMGIFPHAYALSASFTEDLEHEARARLMLAQQSPANSALGFRERYGATAANAYRDPVPAIPDSPERRNSDGASGFGFGGGNRRRRIPDPQDYSPTTEGVSSLSSYPGSSPGVVDKGKGARGPGNGDHEDEDASWGIINTNKVSALDMQRDLYLKQRARGQIEEQKRQQREWLNSLATHEAPAGILEMDLRADSGTGPLGGGSSASVGGADGVSPGLSAASHQQQARYWPSDMDWVPG</sequence>
<feature type="region of interest" description="Disordered" evidence="1">
    <location>
        <begin position="1039"/>
        <end position="1141"/>
    </location>
</feature>
<evidence type="ECO:0000256" key="1">
    <source>
        <dbReference type="SAM" id="MobiDB-lite"/>
    </source>
</evidence>
<dbReference type="Proteomes" id="UP000020467">
    <property type="component" value="Unassembled WGS sequence"/>
</dbReference>
<gene>
    <name evidence="2" type="ORF">CFIO01_04156</name>
</gene>
<dbReference type="eggNOG" id="ENOG502T2TZ">
    <property type="taxonomic scope" value="Eukaryota"/>
</dbReference>
<feature type="compositionally biased region" description="Low complexity" evidence="1">
    <location>
        <begin position="1399"/>
        <end position="1411"/>
    </location>
</feature>
<name>A0A010QDJ2_9PEZI</name>
<evidence type="ECO:0000313" key="2">
    <source>
        <dbReference type="EMBL" id="EXF77902.1"/>
    </source>
</evidence>
<dbReference type="KEGG" id="cfj:CFIO01_04156"/>
<organism evidence="2 3">
    <name type="scientific">Colletotrichum fioriniae PJ7</name>
    <dbReference type="NCBI Taxonomy" id="1445577"/>
    <lineage>
        <taxon>Eukaryota</taxon>
        <taxon>Fungi</taxon>
        <taxon>Dikarya</taxon>
        <taxon>Ascomycota</taxon>
        <taxon>Pezizomycotina</taxon>
        <taxon>Sordariomycetes</taxon>
        <taxon>Hypocreomycetidae</taxon>
        <taxon>Glomerellales</taxon>
        <taxon>Glomerellaceae</taxon>
        <taxon>Colletotrichum</taxon>
        <taxon>Colletotrichum acutatum species complex</taxon>
    </lineage>
</organism>
<feature type="compositionally biased region" description="Low complexity" evidence="1">
    <location>
        <begin position="43"/>
        <end position="63"/>
    </location>
</feature>
<feature type="region of interest" description="Disordered" evidence="1">
    <location>
        <begin position="27"/>
        <end position="63"/>
    </location>
</feature>
<dbReference type="OrthoDB" id="3497519at2759"/>
<dbReference type="STRING" id="1445577.A0A010QDJ2"/>
<keyword evidence="3" id="KW-1185">Reference proteome</keyword>
<comment type="caution">
    <text evidence="2">The sequence shown here is derived from an EMBL/GenBank/DDBJ whole genome shotgun (WGS) entry which is preliminary data.</text>
</comment>
<feature type="region of interest" description="Disordered" evidence="1">
    <location>
        <begin position="1248"/>
        <end position="1331"/>
    </location>
</feature>
<feature type="compositionally biased region" description="Low complexity" evidence="1">
    <location>
        <begin position="1294"/>
        <end position="1309"/>
    </location>
</feature>
<feature type="compositionally biased region" description="Acidic residues" evidence="1">
    <location>
        <begin position="1045"/>
        <end position="1054"/>
    </location>
</feature>
<evidence type="ECO:0000313" key="3">
    <source>
        <dbReference type="Proteomes" id="UP000020467"/>
    </source>
</evidence>
<dbReference type="EMBL" id="JARH01000678">
    <property type="protein sequence ID" value="EXF77902.1"/>
    <property type="molecule type" value="Genomic_DNA"/>
</dbReference>